<dbReference type="GO" id="GO:0043130">
    <property type="term" value="F:ubiquitin binding"/>
    <property type="evidence" value="ECO:0007669"/>
    <property type="project" value="InterPro"/>
</dbReference>
<dbReference type="EMBL" id="CAJZBQ010000046">
    <property type="protein sequence ID" value="CAG9328913.1"/>
    <property type="molecule type" value="Genomic_DNA"/>
</dbReference>
<evidence type="ECO:0000256" key="1">
    <source>
        <dbReference type="SAM" id="Coils"/>
    </source>
</evidence>
<sequence>MKEEDVILLKSAVLSIGNQGLIQEVANKYAKAHKTECRDLLKNLLKIMDSQQLPVYKLQAAKIIEAISETKNLNFIRILGKGLKFYKEIAKYRCESSDMLRGMDIFLADSDIQREASAEFFILVLQCIQDWAQIYRYDRHKNDSIFFKTYQELKEMGVTFPELIPLDVPTEVNTSKIIQNIEKCKDLLASVHRIMMDANPDRKLISRKIKLLIEQKYEFEKEVNTSMENDQFQLINELTQITDEINKAYQIYRYWKKSSIPIKETKRISISRSNLLPQPISKNYSDPNPKISPQVDPQLDYQGSAIENDMAKAALSFSEFDKSPFKGEKGDFELELDPEWKEFKQAYFNLKDKYENALVIITKSEEDYNEINEKLNSAIDENKIKNFKNKELVKKIKELEISVAKNEENQIVIENYKEINKNLENHINELEIQIKADKEEVKRQISINQYMAAQREIAENELKALKDAKGNEKSFTTETVFSFSVCSNKGKIDLSNISNSTLSPVSLTPDISPIKTESIPKEPIDVGTLDFSSNLIAHESKYPTIRHISPILQRDSLNNPITPLKSSQSQSFGIQVQNDDFYLKNLLSKSGILYRNEKIQVDYNLHEEGKIKLAINNNSELDFNNFRLEFIEREGIDFSFQNEKSIIPANTNLELCINYTISSPFENSPIWKLIYNSEINYLKLPITYILSFKSSISKNPQDVWHSLSSEKITRKFYGLRSHIRSMKLLIEYCNLHGIMRAYPDGQRSVVIYGEGDFIALCKITLNKSASAGRIEVRCQDGAVREIMASLIKSLISIE</sequence>
<accession>A0AAU9K4L4</accession>
<dbReference type="InterPro" id="IPR002014">
    <property type="entry name" value="VHS_dom"/>
</dbReference>
<dbReference type="Proteomes" id="UP001162131">
    <property type="component" value="Unassembled WGS sequence"/>
</dbReference>
<evidence type="ECO:0000313" key="4">
    <source>
        <dbReference type="Proteomes" id="UP001162131"/>
    </source>
</evidence>
<keyword evidence="4" id="KW-1185">Reference proteome</keyword>
<organism evidence="3 4">
    <name type="scientific">Blepharisma stoltei</name>
    <dbReference type="NCBI Taxonomy" id="1481888"/>
    <lineage>
        <taxon>Eukaryota</taxon>
        <taxon>Sar</taxon>
        <taxon>Alveolata</taxon>
        <taxon>Ciliophora</taxon>
        <taxon>Postciliodesmatophora</taxon>
        <taxon>Heterotrichea</taxon>
        <taxon>Heterotrichida</taxon>
        <taxon>Blepharismidae</taxon>
        <taxon>Blepharisma</taxon>
    </lineage>
</organism>
<dbReference type="PROSITE" id="PS50179">
    <property type="entry name" value="VHS"/>
    <property type="match status" value="1"/>
</dbReference>
<dbReference type="SUPFAM" id="SSF49348">
    <property type="entry name" value="Clathrin adaptor appendage domain"/>
    <property type="match status" value="1"/>
</dbReference>
<proteinExistence type="predicted"/>
<feature type="domain" description="VHS" evidence="2">
    <location>
        <begin position="9"/>
        <end position="161"/>
    </location>
</feature>
<evidence type="ECO:0000259" key="2">
    <source>
        <dbReference type="PROSITE" id="PS50179"/>
    </source>
</evidence>
<dbReference type="AlphaFoldDB" id="A0AAU9K4L4"/>
<protein>
    <recommendedName>
        <fullName evidence="2">VHS domain-containing protein</fullName>
    </recommendedName>
</protein>
<dbReference type="InterPro" id="IPR013041">
    <property type="entry name" value="Clathrin_app_Ig-like_sf"/>
</dbReference>
<keyword evidence="1" id="KW-0175">Coiled coil</keyword>
<reference evidence="3" key="1">
    <citation type="submission" date="2021-09" db="EMBL/GenBank/DDBJ databases">
        <authorList>
            <consortium name="AG Swart"/>
            <person name="Singh M."/>
            <person name="Singh A."/>
            <person name="Seah K."/>
            <person name="Emmerich C."/>
        </authorList>
    </citation>
    <scope>NUCLEOTIDE SEQUENCE</scope>
    <source>
        <strain evidence="3">ATCC30299</strain>
    </source>
</reference>
<evidence type="ECO:0000313" key="3">
    <source>
        <dbReference type="EMBL" id="CAG9328913.1"/>
    </source>
</evidence>
<feature type="coiled-coil region" evidence="1">
    <location>
        <begin position="361"/>
        <end position="468"/>
    </location>
</feature>
<name>A0AAU9K4L4_9CILI</name>
<gene>
    <name evidence="3" type="ORF">BSTOLATCC_MIC46895</name>
</gene>
<dbReference type="GO" id="GO:0035091">
    <property type="term" value="F:phosphatidylinositol binding"/>
    <property type="evidence" value="ECO:0007669"/>
    <property type="project" value="InterPro"/>
</dbReference>
<dbReference type="Gene3D" id="2.60.40.1230">
    <property type="match status" value="1"/>
</dbReference>
<comment type="caution">
    <text evidence="3">The sequence shown here is derived from an EMBL/GenBank/DDBJ whole genome shotgun (WGS) entry which is preliminary data.</text>
</comment>